<protein>
    <submittedName>
        <fullName evidence="2">Glutamine amidotransferase class-I</fullName>
    </submittedName>
</protein>
<proteinExistence type="predicted"/>
<dbReference type="EMBL" id="CBTJ020000027">
    <property type="protein sequence ID" value="CDI01826.1"/>
    <property type="molecule type" value="Genomic_DNA"/>
</dbReference>
<name>W6M2S0_9GAMM</name>
<dbReference type="InterPro" id="IPR044992">
    <property type="entry name" value="ChyE-like"/>
</dbReference>
<dbReference type="GO" id="GO:0005829">
    <property type="term" value="C:cytosol"/>
    <property type="evidence" value="ECO:0007669"/>
    <property type="project" value="TreeGrafter"/>
</dbReference>
<dbReference type="PANTHER" id="PTHR42695:SF5">
    <property type="entry name" value="GLUTAMINE AMIDOTRANSFERASE YLR126C-RELATED"/>
    <property type="match status" value="1"/>
</dbReference>
<reference evidence="2" key="1">
    <citation type="submission" date="2013-07" db="EMBL/GenBank/DDBJ databases">
        <authorList>
            <person name="McIlroy S."/>
        </authorList>
    </citation>
    <scope>NUCLEOTIDE SEQUENCE [LARGE SCALE GENOMIC DNA]</scope>
    <source>
        <strain evidence="2">Run_A_D11</strain>
    </source>
</reference>
<organism evidence="2 3">
    <name type="scientific">Candidatus Competibacter denitrificans Run_A_D11</name>
    <dbReference type="NCBI Taxonomy" id="1400863"/>
    <lineage>
        <taxon>Bacteria</taxon>
        <taxon>Pseudomonadati</taxon>
        <taxon>Pseudomonadota</taxon>
        <taxon>Gammaproteobacteria</taxon>
        <taxon>Candidatus Competibacteraceae</taxon>
        <taxon>Candidatus Competibacter</taxon>
    </lineage>
</organism>
<dbReference type="Gene3D" id="3.40.50.880">
    <property type="match status" value="1"/>
</dbReference>
<dbReference type="AlphaFoldDB" id="W6M2S0"/>
<keyword evidence="2" id="KW-0315">Glutamine amidotransferase</keyword>
<evidence type="ECO:0000313" key="3">
    <source>
        <dbReference type="Proteomes" id="UP000035760"/>
    </source>
</evidence>
<dbReference type="Proteomes" id="UP000035760">
    <property type="component" value="Unassembled WGS sequence"/>
</dbReference>
<dbReference type="CDD" id="cd01741">
    <property type="entry name" value="GATase1_1"/>
    <property type="match status" value="1"/>
</dbReference>
<reference evidence="2" key="2">
    <citation type="submission" date="2014-03" db="EMBL/GenBank/DDBJ databases">
        <title>Candidatus Competibacter-lineage genomes retrieved from metagenomes reveal functional metabolic diversity.</title>
        <authorList>
            <person name="McIlroy S.J."/>
            <person name="Albertsen M."/>
            <person name="Andresen E.K."/>
            <person name="Saunders A.M."/>
            <person name="Kristiansen R."/>
            <person name="Stokholm-Bjerregaard M."/>
            <person name="Nielsen K.L."/>
            <person name="Nielsen P.H."/>
        </authorList>
    </citation>
    <scope>NUCLEOTIDE SEQUENCE</scope>
    <source>
        <strain evidence="2">Run_A_D11</strain>
    </source>
</reference>
<accession>W6M2S0</accession>
<dbReference type="STRING" id="1400863.BN873_210047"/>
<evidence type="ECO:0000259" key="1">
    <source>
        <dbReference type="Pfam" id="PF00117"/>
    </source>
</evidence>
<dbReference type="OrthoDB" id="9813383at2"/>
<dbReference type="RefSeq" id="WP_048671298.1">
    <property type="nucleotide sequence ID" value="NZ_CBTJ020000027.1"/>
</dbReference>
<keyword evidence="3" id="KW-1185">Reference proteome</keyword>
<sequence>MIDATPRLLLVMQAADASAGRCDHKLRARGYQLDYCYPQAGQPLPADMERYAGAMMFGGPMSANDDRTRPGIRAQLDWIPRVLASERPFLGICLGAQLLARTLGATVKPHPAGLAEIGYFAVDPTPPGQSLFAEPLHVYHWHREGFELPSGAELLASGECFPHQAYRYGSYAVGVQFHPEVNRRILETWLVEGADQLGLPGAQSAAEQRTGHARHDAALDQWTDDFLDDWLGSKGGIRF</sequence>
<dbReference type="PROSITE" id="PS51273">
    <property type="entry name" value="GATASE_TYPE_1"/>
    <property type="match status" value="1"/>
</dbReference>
<dbReference type="PANTHER" id="PTHR42695">
    <property type="entry name" value="GLUTAMINE AMIDOTRANSFERASE YLR126C-RELATED"/>
    <property type="match status" value="1"/>
</dbReference>
<dbReference type="SUPFAM" id="SSF52317">
    <property type="entry name" value="Class I glutamine amidotransferase-like"/>
    <property type="match status" value="1"/>
</dbReference>
<evidence type="ECO:0000313" key="2">
    <source>
        <dbReference type="EMBL" id="CDI01826.1"/>
    </source>
</evidence>
<gene>
    <name evidence="2" type="ORF">BN873_210047</name>
</gene>
<feature type="domain" description="Glutamine amidotransferase" evidence="1">
    <location>
        <begin position="24"/>
        <end position="183"/>
    </location>
</feature>
<comment type="caution">
    <text evidence="2">The sequence shown here is derived from an EMBL/GenBank/DDBJ whole genome shotgun (WGS) entry which is preliminary data.</text>
</comment>
<dbReference type="Pfam" id="PF00117">
    <property type="entry name" value="GATase"/>
    <property type="match status" value="1"/>
</dbReference>
<dbReference type="InterPro" id="IPR017926">
    <property type="entry name" value="GATASE"/>
</dbReference>
<dbReference type="InterPro" id="IPR029062">
    <property type="entry name" value="Class_I_gatase-like"/>
</dbReference>
<dbReference type="GO" id="GO:0016740">
    <property type="term" value="F:transferase activity"/>
    <property type="evidence" value="ECO:0007669"/>
    <property type="project" value="UniProtKB-KW"/>
</dbReference>